<gene>
    <name evidence="2" type="ORF">F8S09_15875</name>
</gene>
<organism evidence="2 3">
    <name type="scientific">Deinococcus terrestris</name>
    <dbReference type="NCBI Taxonomy" id="2651870"/>
    <lineage>
        <taxon>Bacteria</taxon>
        <taxon>Thermotogati</taxon>
        <taxon>Deinococcota</taxon>
        <taxon>Deinococci</taxon>
        <taxon>Deinococcales</taxon>
        <taxon>Deinococcaceae</taxon>
        <taxon>Deinococcus</taxon>
    </lineage>
</organism>
<sequence length="261" mass="30165">MEYSLAGREGCRAELGRPHRSVDGVLHSEKNAVQPHRKRQWCIAHLTANFLCEMERVLDVYSRPYDDRFPVLCFDEQPCFLIGDVMAPVPSEPGRVAKQDYEYQRFGSAAVLLAVEPKTGRRFVQVCARRTAEEYTAFMQNLERAYPAAVQITLVQDHLNTHHGGSFYKFMSPQAAHRLVGRFEWVYTPKHASWLNMAELEFSALQRQCLNRRIPVLERLRSEVEAWVAARSRAGVTLNWQFSTQVARRTLGRHYEAIRIK</sequence>
<dbReference type="InterPro" id="IPR038717">
    <property type="entry name" value="Tc1-like_DDE_dom"/>
</dbReference>
<dbReference type="InterPro" id="IPR047655">
    <property type="entry name" value="Transpos_IS630-like"/>
</dbReference>
<protein>
    <submittedName>
        <fullName evidence="2">IS630 family transposase</fullName>
    </submittedName>
</protein>
<name>A0A7X1NZ12_9DEIO</name>
<evidence type="ECO:0000313" key="3">
    <source>
        <dbReference type="Proteomes" id="UP000484842"/>
    </source>
</evidence>
<dbReference type="NCBIfam" id="NF033545">
    <property type="entry name" value="transpos_IS630"/>
    <property type="match status" value="1"/>
</dbReference>
<comment type="caution">
    <text evidence="2">The sequence shown here is derived from an EMBL/GenBank/DDBJ whole genome shotgun (WGS) entry which is preliminary data.</text>
</comment>
<reference evidence="2 3" key="1">
    <citation type="submission" date="2019-10" db="EMBL/GenBank/DDBJ databases">
        <title>Deinococcus sp. isolated from soil.</title>
        <authorList>
            <person name="Li Y."/>
            <person name="Wang J."/>
        </authorList>
    </citation>
    <scope>NUCLEOTIDE SEQUENCE [LARGE SCALE GENOMIC DNA]</scope>
    <source>
        <strain evidence="2 3">SDU3-2</strain>
    </source>
</reference>
<dbReference type="Pfam" id="PF13358">
    <property type="entry name" value="DDE_3"/>
    <property type="match status" value="1"/>
</dbReference>
<dbReference type="Proteomes" id="UP000484842">
    <property type="component" value="Unassembled WGS sequence"/>
</dbReference>
<dbReference type="EMBL" id="WBSL01000016">
    <property type="protein sequence ID" value="MPY68134.1"/>
    <property type="molecule type" value="Genomic_DNA"/>
</dbReference>
<evidence type="ECO:0000259" key="1">
    <source>
        <dbReference type="Pfam" id="PF13358"/>
    </source>
</evidence>
<dbReference type="RefSeq" id="WP_104991621.1">
    <property type="nucleotide sequence ID" value="NZ_WBSL01000016.1"/>
</dbReference>
<accession>A0A7X1NZ12</accession>
<evidence type="ECO:0000313" key="2">
    <source>
        <dbReference type="EMBL" id="MPY68134.1"/>
    </source>
</evidence>
<dbReference type="AlphaFoldDB" id="A0A7X1NZ12"/>
<keyword evidence="3" id="KW-1185">Reference proteome</keyword>
<feature type="domain" description="Tc1-like transposase DDE" evidence="1">
    <location>
        <begin position="71"/>
        <end position="221"/>
    </location>
</feature>
<proteinExistence type="predicted"/>